<organism evidence="1 2">
    <name type="scientific">Talaromyces amestolkiae</name>
    <dbReference type="NCBI Taxonomy" id="1196081"/>
    <lineage>
        <taxon>Eukaryota</taxon>
        <taxon>Fungi</taxon>
        <taxon>Dikarya</taxon>
        <taxon>Ascomycota</taxon>
        <taxon>Pezizomycotina</taxon>
        <taxon>Eurotiomycetes</taxon>
        <taxon>Eurotiomycetidae</taxon>
        <taxon>Eurotiales</taxon>
        <taxon>Trichocomaceae</taxon>
        <taxon>Talaromyces</taxon>
        <taxon>Talaromyces sect. Talaromyces</taxon>
    </lineage>
</organism>
<protein>
    <submittedName>
        <fullName evidence="1">Uncharacterized protein</fullName>
    </submittedName>
</protein>
<dbReference type="RefSeq" id="XP_040736032.1">
    <property type="nucleotide sequence ID" value="XM_040880234.1"/>
</dbReference>
<reference evidence="1 2" key="1">
    <citation type="journal article" date="2017" name="Biotechnol. Biofuels">
        <title>Differential beta-glucosidase expression as a function of carbon source availability in Talaromyces amestolkiae: a genomic and proteomic approach.</title>
        <authorList>
            <person name="de Eugenio L.I."/>
            <person name="Mendez-Liter J.A."/>
            <person name="Nieto-Dominguez M."/>
            <person name="Alonso L."/>
            <person name="Gil-Munoz J."/>
            <person name="Barriuso J."/>
            <person name="Prieto A."/>
            <person name="Martinez M.J."/>
        </authorList>
    </citation>
    <scope>NUCLEOTIDE SEQUENCE [LARGE SCALE GENOMIC DNA]</scope>
    <source>
        <strain evidence="1 2">CIB</strain>
    </source>
</reference>
<dbReference type="AlphaFoldDB" id="A0A364L6T1"/>
<keyword evidence="2" id="KW-1185">Reference proteome</keyword>
<dbReference type="GeneID" id="63796744"/>
<comment type="caution">
    <text evidence="1">The sequence shown here is derived from an EMBL/GenBank/DDBJ whole genome shotgun (WGS) entry which is preliminary data.</text>
</comment>
<dbReference type="Proteomes" id="UP000249363">
    <property type="component" value="Unassembled WGS sequence"/>
</dbReference>
<evidence type="ECO:0000313" key="1">
    <source>
        <dbReference type="EMBL" id="RAO71517.1"/>
    </source>
</evidence>
<sequence>MKLDLMIFGMISTATGVIQGASLIYDTTLDKMVLNTTTFPAPHRRDGRSFRSRASDPEPTCSLRYGLARVNETIANIGHLSDVANVTCSVPAATCARVSHEGRSSIFFCNFESHDINTRCGNLIQPAKQVSDACTISNSYDYGYVARSMVDGSQTIPYLVVIGDDYAFAP</sequence>
<name>A0A364L6T1_TALAM</name>
<evidence type="ECO:0000313" key="2">
    <source>
        <dbReference type="Proteomes" id="UP000249363"/>
    </source>
</evidence>
<proteinExistence type="predicted"/>
<gene>
    <name evidence="1" type="ORF">BHQ10_007529</name>
</gene>
<dbReference type="OrthoDB" id="3552888at2759"/>
<dbReference type="EMBL" id="MIKG01000015">
    <property type="protein sequence ID" value="RAO71517.1"/>
    <property type="molecule type" value="Genomic_DNA"/>
</dbReference>
<accession>A0A364L6T1</accession>